<evidence type="ECO:0000313" key="1">
    <source>
        <dbReference type="EMBL" id="KIM56384.1"/>
    </source>
</evidence>
<reference evidence="1 2" key="1">
    <citation type="submission" date="2014-04" db="EMBL/GenBank/DDBJ databases">
        <authorList>
            <consortium name="DOE Joint Genome Institute"/>
            <person name="Kuo A."/>
            <person name="Kohler A."/>
            <person name="Nagy L.G."/>
            <person name="Floudas D."/>
            <person name="Copeland A."/>
            <person name="Barry K.W."/>
            <person name="Cichocki N."/>
            <person name="Veneault-Fourrey C."/>
            <person name="LaButti K."/>
            <person name="Lindquist E.A."/>
            <person name="Lipzen A."/>
            <person name="Lundell T."/>
            <person name="Morin E."/>
            <person name="Murat C."/>
            <person name="Sun H."/>
            <person name="Tunlid A."/>
            <person name="Henrissat B."/>
            <person name="Grigoriev I.V."/>
            <person name="Hibbett D.S."/>
            <person name="Martin F."/>
            <person name="Nordberg H.P."/>
            <person name="Cantor M.N."/>
            <person name="Hua S.X."/>
        </authorList>
    </citation>
    <scope>NUCLEOTIDE SEQUENCE [LARGE SCALE GENOMIC DNA]</scope>
    <source>
        <strain evidence="1 2">Foug A</strain>
    </source>
</reference>
<reference evidence="2" key="2">
    <citation type="submission" date="2015-01" db="EMBL/GenBank/DDBJ databases">
        <title>Evolutionary Origins and Diversification of the Mycorrhizal Mutualists.</title>
        <authorList>
            <consortium name="DOE Joint Genome Institute"/>
            <consortium name="Mycorrhizal Genomics Consortium"/>
            <person name="Kohler A."/>
            <person name="Kuo A."/>
            <person name="Nagy L.G."/>
            <person name="Floudas D."/>
            <person name="Copeland A."/>
            <person name="Barry K.W."/>
            <person name="Cichocki N."/>
            <person name="Veneault-Fourrey C."/>
            <person name="LaButti K."/>
            <person name="Lindquist E.A."/>
            <person name="Lipzen A."/>
            <person name="Lundell T."/>
            <person name="Morin E."/>
            <person name="Murat C."/>
            <person name="Riley R."/>
            <person name="Ohm R."/>
            <person name="Sun H."/>
            <person name="Tunlid A."/>
            <person name="Henrissat B."/>
            <person name="Grigoriev I.V."/>
            <person name="Hibbett D.S."/>
            <person name="Martin F."/>
        </authorList>
    </citation>
    <scope>NUCLEOTIDE SEQUENCE [LARGE SCALE GENOMIC DNA]</scope>
    <source>
        <strain evidence="2">Foug A</strain>
    </source>
</reference>
<name>A0A0C3DJ71_9AGAM</name>
<organism evidence="1 2">
    <name type="scientific">Scleroderma citrinum Foug A</name>
    <dbReference type="NCBI Taxonomy" id="1036808"/>
    <lineage>
        <taxon>Eukaryota</taxon>
        <taxon>Fungi</taxon>
        <taxon>Dikarya</taxon>
        <taxon>Basidiomycota</taxon>
        <taxon>Agaricomycotina</taxon>
        <taxon>Agaricomycetes</taxon>
        <taxon>Agaricomycetidae</taxon>
        <taxon>Boletales</taxon>
        <taxon>Sclerodermatineae</taxon>
        <taxon>Sclerodermataceae</taxon>
        <taxon>Scleroderma</taxon>
    </lineage>
</organism>
<dbReference type="EMBL" id="KN822118">
    <property type="protein sequence ID" value="KIM56384.1"/>
    <property type="molecule type" value="Genomic_DNA"/>
</dbReference>
<accession>A0A0C3DJ71</accession>
<gene>
    <name evidence="1" type="ORF">SCLCIDRAFT_1220417</name>
</gene>
<keyword evidence="2" id="KW-1185">Reference proteome</keyword>
<dbReference type="AlphaFoldDB" id="A0A0C3DJ71"/>
<evidence type="ECO:0000313" key="2">
    <source>
        <dbReference type="Proteomes" id="UP000053989"/>
    </source>
</evidence>
<dbReference type="InParanoid" id="A0A0C3DJ71"/>
<proteinExistence type="predicted"/>
<protein>
    <submittedName>
        <fullName evidence="1">Uncharacterized protein</fullName>
    </submittedName>
</protein>
<sequence length="51" mass="6046">MTWKKILEIHDPFYRTFSRSYTSLLMVRDTIVFMADGVTIYHNGNGPIYMD</sequence>
<dbReference type="Proteomes" id="UP000053989">
    <property type="component" value="Unassembled WGS sequence"/>
</dbReference>
<dbReference type="HOGENOM" id="CLU_3107722_0_0_1"/>